<protein>
    <submittedName>
        <fullName evidence="2">CLUMA_CG010932, isoform A</fullName>
    </submittedName>
</protein>
<dbReference type="OrthoDB" id="417078at2759"/>
<evidence type="ECO:0000313" key="2">
    <source>
        <dbReference type="EMBL" id="CRK97543.1"/>
    </source>
</evidence>
<evidence type="ECO:0000256" key="1">
    <source>
        <dbReference type="SAM" id="Phobius"/>
    </source>
</evidence>
<organism evidence="2 3">
    <name type="scientific">Clunio marinus</name>
    <dbReference type="NCBI Taxonomy" id="568069"/>
    <lineage>
        <taxon>Eukaryota</taxon>
        <taxon>Metazoa</taxon>
        <taxon>Ecdysozoa</taxon>
        <taxon>Arthropoda</taxon>
        <taxon>Hexapoda</taxon>
        <taxon>Insecta</taxon>
        <taxon>Pterygota</taxon>
        <taxon>Neoptera</taxon>
        <taxon>Endopterygota</taxon>
        <taxon>Diptera</taxon>
        <taxon>Nematocera</taxon>
        <taxon>Chironomoidea</taxon>
        <taxon>Chironomidae</taxon>
        <taxon>Clunio</taxon>
    </lineage>
</organism>
<name>A0A1J1IB74_9DIPT</name>
<keyword evidence="3" id="KW-1185">Reference proteome</keyword>
<accession>A0A1J1IB74</accession>
<proteinExistence type="predicted"/>
<keyword evidence="1" id="KW-1133">Transmembrane helix</keyword>
<reference evidence="2 3" key="1">
    <citation type="submission" date="2015-04" db="EMBL/GenBank/DDBJ databases">
        <authorList>
            <person name="Syromyatnikov M.Y."/>
            <person name="Popov V.N."/>
        </authorList>
    </citation>
    <scope>NUCLEOTIDE SEQUENCE [LARGE SCALE GENOMIC DNA]</scope>
</reference>
<gene>
    <name evidence="2" type="ORF">CLUMA_CG010932</name>
</gene>
<keyword evidence="1" id="KW-0472">Membrane</keyword>
<dbReference type="Proteomes" id="UP000183832">
    <property type="component" value="Unassembled WGS sequence"/>
</dbReference>
<dbReference type="EMBL" id="CVRI01000047">
    <property type="protein sequence ID" value="CRK97543.1"/>
    <property type="molecule type" value="Genomic_DNA"/>
</dbReference>
<keyword evidence="1" id="KW-0812">Transmembrane</keyword>
<feature type="transmembrane region" description="Helical" evidence="1">
    <location>
        <begin position="20"/>
        <end position="46"/>
    </location>
</feature>
<evidence type="ECO:0000313" key="3">
    <source>
        <dbReference type="Proteomes" id="UP000183832"/>
    </source>
</evidence>
<sequence length="78" mass="8774">MRGEKAIKASRKFISSYNLLMRLFLLIEIRGISPLASSFSLLNFFLSCFGEGKATDLKSSADGFKLDTEMGWEFLDVN</sequence>
<dbReference type="AlphaFoldDB" id="A0A1J1IB74"/>